<feature type="signal peptide" evidence="5">
    <location>
        <begin position="1"/>
        <end position="21"/>
    </location>
</feature>
<dbReference type="PROSITE" id="PS00616">
    <property type="entry name" value="HIS_ACID_PHOSPHAT_1"/>
    <property type="match status" value="1"/>
</dbReference>
<feature type="disulfide bond" evidence="4">
    <location>
        <begin position="242"/>
        <end position="257"/>
    </location>
</feature>
<dbReference type="PIRSF" id="PIRSF000894">
    <property type="entry name" value="Acid_phosphatase"/>
    <property type="match status" value="1"/>
</dbReference>
<dbReference type="InterPro" id="IPR033379">
    <property type="entry name" value="Acid_Pase_AS"/>
</dbReference>
<accession>A0A8H3CGR0</accession>
<gene>
    <name evidence="6" type="ORF">RDB_LOCUS90328</name>
</gene>
<evidence type="ECO:0008006" key="8">
    <source>
        <dbReference type="Google" id="ProtNLM"/>
    </source>
</evidence>
<evidence type="ECO:0000256" key="1">
    <source>
        <dbReference type="ARBA" id="ARBA00022801"/>
    </source>
</evidence>
<comment type="caution">
    <text evidence="6">The sequence shown here is derived from an EMBL/GenBank/DDBJ whole genome shotgun (WGS) entry which is preliminary data.</text>
</comment>
<evidence type="ECO:0000256" key="4">
    <source>
        <dbReference type="PIRSR" id="PIRSR000894-2"/>
    </source>
</evidence>
<evidence type="ECO:0000313" key="7">
    <source>
        <dbReference type="Proteomes" id="UP000663853"/>
    </source>
</evidence>
<dbReference type="PANTHER" id="PTHR20963:SF42">
    <property type="entry name" value="PHOSPHOGLYCERATE MUTASE-LIKE PROTEIN"/>
    <property type="match status" value="1"/>
</dbReference>
<evidence type="ECO:0000256" key="5">
    <source>
        <dbReference type="SAM" id="SignalP"/>
    </source>
</evidence>
<dbReference type="AlphaFoldDB" id="A0A8H3CGR0"/>
<dbReference type="InterPro" id="IPR000560">
    <property type="entry name" value="His_Pase_clade-2"/>
</dbReference>
<protein>
    <recommendedName>
        <fullName evidence="8">Phosphoglycerate mutase-like protein</fullName>
    </recommendedName>
</protein>
<sequence length="452" mass="49233">MCLCRTLTMSALILGPTLSVASVTPSWVVEHLGNLSPYKKAPVPSGIQETLPSDCNVDQVFYIGRHGSRYPLASELVFIQGLSSKLAMASASIHAARLPPELEFLKFGYNTTLGHDDLTAFGRLQLFEHGVNFKLKYPQLSIKELLVGGQDRVEESAQWFREGYFGRNWANISTFTVIPEDSKTISFITPSFTCPKWQYSYGNNLTIEWGTHYLPPITKRLHKLIPGVNLTDADTHGALYACAYDAAAYGIDMSPWCGVFTQSEILDFEYELDLLMDGAFGYNLPNGMGALLGSTIVNKIIDIFANSSDSLISFGHDTTIDFALTALGLAKYGYDLPSPVIYANVTSGRDTPPLSPSVSSPGSNRKWRTTNQVPFGAQMLFEKFTCASSAKGPQIRLVLNDSPFPIPLCTKTNLDKKLGACSLDAFIGTNAASTAIGWGDAKWNATCGNPGI</sequence>
<dbReference type="CDD" id="cd07061">
    <property type="entry name" value="HP_HAP_like"/>
    <property type="match status" value="1"/>
</dbReference>
<proteinExistence type="predicted"/>
<feature type="chain" id="PRO_5033992830" description="Phosphoglycerate mutase-like protein" evidence="5">
    <location>
        <begin position="22"/>
        <end position="452"/>
    </location>
</feature>
<keyword evidence="2" id="KW-0325">Glycoprotein</keyword>
<dbReference type="InterPro" id="IPR016274">
    <property type="entry name" value="Histidine_acid_Pase_euk"/>
</dbReference>
<evidence type="ECO:0000256" key="3">
    <source>
        <dbReference type="PIRSR" id="PIRSR000894-1"/>
    </source>
</evidence>
<dbReference type="GO" id="GO:0003993">
    <property type="term" value="F:acid phosphatase activity"/>
    <property type="evidence" value="ECO:0007669"/>
    <property type="project" value="TreeGrafter"/>
</dbReference>
<feature type="active site" description="Nucleophile" evidence="3">
    <location>
        <position position="66"/>
    </location>
</feature>
<dbReference type="EMBL" id="CAJMXA010002498">
    <property type="protein sequence ID" value="CAE6481938.1"/>
    <property type="molecule type" value="Genomic_DNA"/>
</dbReference>
<keyword evidence="5" id="KW-0732">Signal</keyword>
<evidence type="ECO:0000313" key="6">
    <source>
        <dbReference type="EMBL" id="CAE6481938.1"/>
    </source>
</evidence>
<dbReference type="SUPFAM" id="SSF53254">
    <property type="entry name" value="Phosphoglycerate mutase-like"/>
    <property type="match status" value="1"/>
</dbReference>
<feature type="active site" description="Proton donor" evidence="3">
    <location>
        <position position="317"/>
    </location>
</feature>
<dbReference type="PANTHER" id="PTHR20963">
    <property type="entry name" value="MULTIPLE INOSITOL POLYPHOSPHATE PHOSPHATASE-RELATED"/>
    <property type="match status" value="1"/>
</dbReference>
<dbReference type="Proteomes" id="UP000663853">
    <property type="component" value="Unassembled WGS sequence"/>
</dbReference>
<keyword evidence="4" id="KW-1015">Disulfide bond</keyword>
<dbReference type="Pfam" id="PF00328">
    <property type="entry name" value="His_Phos_2"/>
    <property type="match status" value="1"/>
</dbReference>
<dbReference type="InterPro" id="IPR029033">
    <property type="entry name" value="His_PPase_superfam"/>
</dbReference>
<organism evidence="6 7">
    <name type="scientific">Rhizoctonia solani</name>
    <dbReference type="NCBI Taxonomy" id="456999"/>
    <lineage>
        <taxon>Eukaryota</taxon>
        <taxon>Fungi</taxon>
        <taxon>Dikarya</taxon>
        <taxon>Basidiomycota</taxon>
        <taxon>Agaricomycotina</taxon>
        <taxon>Agaricomycetes</taxon>
        <taxon>Cantharellales</taxon>
        <taxon>Ceratobasidiaceae</taxon>
        <taxon>Rhizoctonia</taxon>
    </lineage>
</organism>
<dbReference type="Gene3D" id="3.40.50.1240">
    <property type="entry name" value="Phosphoglycerate mutase-like"/>
    <property type="match status" value="1"/>
</dbReference>
<evidence type="ECO:0000256" key="2">
    <source>
        <dbReference type="ARBA" id="ARBA00023180"/>
    </source>
</evidence>
<name>A0A8H3CGR0_9AGAM</name>
<feature type="disulfide bond" evidence="4">
    <location>
        <begin position="55"/>
        <end position="386"/>
    </location>
</feature>
<feature type="disulfide bond" evidence="4">
    <location>
        <begin position="409"/>
        <end position="421"/>
    </location>
</feature>
<keyword evidence="1" id="KW-0378">Hydrolase</keyword>
<reference evidence="6" key="1">
    <citation type="submission" date="2021-01" db="EMBL/GenBank/DDBJ databases">
        <authorList>
            <person name="Kaushik A."/>
        </authorList>
    </citation>
    <scope>NUCLEOTIDE SEQUENCE</scope>
    <source>
        <strain evidence="6">AG6-10EEA</strain>
    </source>
</reference>